<protein>
    <submittedName>
        <fullName evidence="2">Uncharacterized protein LOC112048902</fullName>
    </submittedName>
</protein>
<sequence length="143" mass="16877">MNQEKDTDSEKEEVRKTRPRLVMTPAVCMDDIEDPRTRQILCTETYTSVTGRLMRETLPSRVNVKAPLPAIPLLGDADPFALPKMRPPLVSREWRMETLSWDRWQLRLDYDQTKEFWLGREPTKCIKCDEAALIRTQRKMLRK</sequence>
<evidence type="ECO:0000313" key="1">
    <source>
        <dbReference type="Proteomes" id="UP001652582"/>
    </source>
</evidence>
<name>A0ABM3M846_BICAN</name>
<evidence type="ECO:0000313" key="2">
    <source>
        <dbReference type="RefSeq" id="XP_052747135.1"/>
    </source>
</evidence>
<keyword evidence="1" id="KW-1185">Reference proteome</keyword>
<dbReference type="GeneID" id="112048902"/>
<proteinExistence type="predicted"/>
<organism evidence="1 2">
    <name type="scientific">Bicyclus anynana</name>
    <name type="common">Squinting bush brown butterfly</name>
    <dbReference type="NCBI Taxonomy" id="110368"/>
    <lineage>
        <taxon>Eukaryota</taxon>
        <taxon>Metazoa</taxon>
        <taxon>Ecdysozoa</taxon>
        <taxon>Arthropoda</taxon>
        <taxon>Hexapoda</taxon>
        <taxon>Insecta</taxon>
        <taxon>Pterygota</taxon>
        <taxon>Neoptera</taxon>
        <taxon>Endopterygota</taxon>
        <taxon>Lepidoptera</taxon>
        <taxon>Glossata</taxon>
        <taxon>Ditrysia</taxon>
        <taxon>Papilionoidea</taxon>
        <taxon>Nymphalidae</taxon>
        <taxon>Satyrinae</taxon>
        <taxon>Satyrini</taxon>
        <taxon>Mycalesina</taxon>
        <taxon>Bicyclus</taxon>
    </lineage>
</organism>
<gene>
    <name evidence="2" type="primary">LOC112048902</name>
</gene>
<accession>A0ABM3M846</accession>
<dbReference type="Proteomes" id="UP001652582">
    <property type="component" value="Chromosome 3"/>
</dbReference>
<dbReference type="RefSeq" id="XP_052747135.1">
    <property type="nucleotide sequence ID" value="XM_052891175.1"/>
</dbReference>
<reference evidence="2" key="1">
    <citation type="submission" date="2025-08" db="UniProtKB">
        <authorList>
            <consortium name="RefSeq"/>
        </authorList>
    </citation>
    <scope>IDENTIFICATION</scope>
</reference>